<dbReference type="RefSeq" id="WP_248253147.1">
    <property type="nucleotide sequence ID" value="NZ_JAIWJX010000002.1"/>
</dbReference>
<dbReference type="AlphaFoldDB" id="A0A9X1XB94"/>
<gene>
    <name evidence="1" type="ORF">LCY76_14130</name>
</gene>
<evidence type="ECO:0000313" key="1">
    <source>
        <dbReference type="EMBL" id="MCK6257722.1"/>
    </source>
</evidence>
<name>A0A9X1XB94_9BACL</name>
<evidence type="ECO:0000313" key="2">
    <source>
        <dbReference type="Proteomes" id="UP001139011"/>
    </source>
</evidence>
<reference evidence="1" key="1">
    <citation type="submission" date="2021-09" db="EMBL/GenBank/DDBJ databases">
        <title>Genome analysis of Fictibacillus sp. KIGAM418 isolated from marine sediment.</title>
        <authorList>
            <person name="Seo M.-J."/>
            <person name="Cho E.-S."/>
            <person name="Hwang C.Y."/>
        </authorList>
    </citation>
    <scope>NUCLEOTIDE SEQUENCE</scope>
    <source>
        <strain evidence="1">KIGAM418</strain>
    </source>
</reference>
<comment type="caution">
    <text evidence="1">The sequence shown here is derived from an EMBL/GenBank/DDBJ whole genome shotgun (WGS) entry which is preliminary data.</text>
</comment>
<accession>A0A9X1XB94</accession>
<evidence type="ECO:0008006" key="3">
    <source>
        <dbReference type="Google" id="ProtNLM"/>
    </source>
</evidence>
<organism evidence="1 2">
    <name type="scientific">Fictibacillus marinisediminis</name>
    <dbReference type="NCBI Taxonomy" id="2878389"/>
    <lineage>
        <taxon>Bacteria</taxon>
        <taxon>Bacillati</taxon>
        <taxon>Bacillota</taxon>
        <taxon>Bacilli</taxon>
        <taxon>Bacillales</taxon>
        <taxon>Fictibacillaceae</taxon>
        <taxon>Fictibacillus</taxon>
    </lineage>
</organism>
<dbReference type="EMBL" id="JAIWJX010000002">
    <property type="protein sequence ID" value="MCK6257722.1"/>
    <property type="molecule type" value="Genomic_DNA"/>
</dbReference>
<keyword evidence="2" id="KW-1185">Reference proteome</keyword>
<sequence length="109" mass="12385">MKKFLLFCLSLVIVYTIAYDLKIGTLQSYSSKPAPVSAVSIKNSTPYKKVKVSSGDTVLSIIEKVNPASLSKPIPEIIKDFQRYNHYIRPESIQVGKMYNFPVYKELKH</sequence>
<proteinExistence type="predicted"/>
<protein>
    <recommendedName>
        <fullName evidence="3">LysM domain-containing protein</fullName>
    </recommendedName>
</protein>
<dbReference type="Proteomes" id="UP001139011">
    <property type="component" value="Unassembled WGS sequence"/>
</dbReference>